<evidence type="ECO:0000256" key="3">
    <source>
        <dbReference type="ARBA" id="ARBA00023015"/>
    </source>
</evidence>
<dbReference type="AlphaFoldDB" id="A0A0P6Y4G9"/>
<dbReference type="Gene3D" id="3.40.50.2300">
    <property type="match status" value="1"/>
</dbReference>
<dbReference type="CDD" id="cd17574">
    <property type="entry name" value="REC_OmpR"/>
    <property type="match status" value="1"/>
</dbReference>
<dbReference type="SMART" id="SM00448">
    <property type="entry name" value="REC"/>
    <property type="match status" value="1"/>
</dbReference>
<dbReference type="RefSeq" id="WP_075063070.1">
    <property type="nucleotide sequence ID" value="NZ_LGCL01000025.1"/>
</dbReference>
<dbReference type="PANTHER" id="PTHR48111:SF1">
    <property type="entry name" value="TWO-COMPONENT RESPONSE REGULATOR ORR33"/>
    <property type="match status" value="1"/>
</dbReference>
<dbReference type="PROSITE" id="PS51755">
    <property type="entry name" value="OMPR_PHOB"/>
    <property type="match status" value="1"/>
</dbReference>
<dbReference type="GO" id="GO:0005829">
    <property type="term" value="C:cytosol"/>
    <property type="evidence" value="ECO:0007669"/>
    <property type="project" value="TreeGrafter"/>
</dbReference>
<organism evidence="10 11">
    <name type="scientific">Ornatilinea apprima</name>
    <dbReference type="NCBI Taxonomy" id="1134406"/>
    <lineage>
        <taxon>Bacteria</taxon>
        <taxon>Bacillati</taxon>
        <taxon>Chloroflexota</taxon>
        <taxon>Anaerolineae</taxon>
        <taxon>Anaerolineales</taxon>
        <taxon>Anaerolineaceae</taxon>
        <taxon>Ornatilinea</taxon>
    </lineage>
</organism>
<accession>A0A0P6Y4G9</accession>
<keyword evidence="3" id="KW-0805">Transcription regulation</keyword>
<dbReference type="InterPro" id="IPR036388">
    <property type="entry name" value="WH-like_DNA-bd_sf"/>
</dbReference>
<feature type="modified residue" description="4-aspartylphosphate" evidence="6">
    <location>
        <position position="53"/>
    </location>
</feature>
<dbReference type="STRING" id="1134406.ADN00_11045"/>
<dbReference type="Proteomes" id="UP000050417">
    <property type="component" value="Unassembled WGS sequence"/>
</dbReference>
<dbReference type="GO" id="GO:0032993">
    <property type="term" value="C:protein-DNA complex"/>
    <property type="evidence" value="ECO:0007669"/>
    <property type="project" value="TreeGrafter"/>
</dbReference>
<proteinExistence type="predicted"/>
<evidence type="ECO:0000256" key="7">
    <source>
        <dbReference type="PROSITE-ProRule" id="PRU01091"/>
    </source>
</evidence>
<dbReference type="Gene3D" id="1.10.10.10">
    <property type="entry name" value="Winged helix-like DNA-binding domain superfamily/Winged helix DNA-binding domain"/>
    <property type="match status" value="1"/>
</dbReference>
<feature type="domain" description="OmpR/PhoB-type" evidence="9">
    <location>
        <begin position="128"/>
        <end position="227"/>
    </location>
</feature>
<feature type="domain" description="Response regulatory" evidence="8">
    <location>
        <begin position="4"/>
        <end position="117"/>
    </location>
</feature>
<evidence type="ECO:0000256" key="5">
    <source>
        <dbReference type="ARBA" id="ARBA00023163"/>
    </source>
</evidence>
<dbReference type="EMBL" id="LGCL01000025">
    <property type="protein sequence ID" value="KPL76501.1"/>
    <property type="molecule type" value="Genomic_DNA"/>
</dbReference>
<dbReference type="Pfam" id="PF00486">
    <property type="entry name" value="Trans_reg_C"/>
    <property type="match status" value="1"/>
</dbReference>
<evidence type="ECO:0000259" key="8">
    <source>
        <dbReference type="PROSITE" id="PS50110"/>
    </source>
</evidence>
<dbReference type="SUPFAM" id="SSF52172">
    <property type="entry name" value="CheY-like"/>
    <property type="match status" value="1"/>
</dbReference>
<dbReference type="InterPro" id="IPR011006">
    <property type="entry name" value="CheY-like_superfamily"/>
</dbReference>
<keyword evidence="2" id="KW-0902">Two-component regulatory system</keyword>
<dbReference type="GO" id="GO:0000156">
    <property type="term" value="F:phosphorelay response regulator activity"/>
    <property type="evidence" value="ECO:0007669"/>
    <property type="project" value="TreeGrafter"/>
</dbReference>
<keyword evidence="5" id="KW-0804">Transcription</keyword>
<dbReference type="GO" id="GO:0006355">
    <property type="term" value="P:regulation of DNA-templated transcription"/>
    <property type="evidence" value="ECO:0007669"/>
    <property type="project" value="InterPro"/>
</dbReference>
<dbReference type="Gene3D" id="6.10.250.690">
    <property type="match status" value="1"/>
</dbReference>
<dbReference type="InterPro" id="IPR001867">
    <property type="entry name" value="OmpR/PhoB-type_DNA-bd"/>
</dbReference>
<gene>
    <name evidence="10" type="ORF">ADN00_11045</name>
</gene>
<keyword evidence="11" id="KW-1185">Reference proteome</keyword>
<keyword evidence="4 7" id="KW-0238">DNA-binding</keyword>
<evidence type="ECO:0000256" key="6">
    <source>
        <dbReference type="PROSITE-ProRule" id="PRU00169"/>
    </source>
</evidence>
<evidence type="ECO:0008006" key="12">
    <source>
        <dbReference type="Google" id="ProtNLM"/>
    </source>
</evidence>
<protein>
    <recommendedName>
        <fullName evidence="12">Transcriptional regulator</fullName>
    </recommendedName>
</protein>
<comment type="caution">
    <text evidence="10">The sequence shown here is derived from an EMBL/GenBank/DDBJ whole genome shotgun (WGS) entry which is preliminary data.</text>
</comment>
<evidence type="ECO:0000256" key="2">
    <source>
        <dbReference type="ARBA" id="ARBA00023012"/>
    </source>
</evidence>
<evidence type="ECO:0000313" key="10">
    <source>
        <dbReference type="EMBL" id="KPL76501.1"/>
    </source>
</evidence>
<feature type="DNA-binding region" description="OmpR/PhoB-type" evidence="7">
    <location>
        <begin position="128"/>
        <end position="227"/>
    </location>
</feature>
<dbReference type="Pfam" id="PF00072">
    <property type="entry name" value="Response_reg"/>
    <property type="match status" value="1"/>
</dbReference>
<dbReference type="InterPro" id="IPR001789">
    <property type="entry name" value="Sig_transdc_resp-reg_receiver"/>
</dbReference>
<dbReference type="OrthoDB" id="9802426at2"/>
<sequence>MCPKVLVVDDDRTLLRFMEEYMRALKFDVISAGGGAEAIRLAYSHQPDLVVMDVMMPGMDGWETTRRLREMSDVPIILLTAKSSEEDKLRGFELGIDDYVTKPFSFAELSARIQAVLNRARHKPAERRNLIPLGARLLDLDRCEVRDGESVILLTPNEFRLLEVLAKSGGRPVSEQELIRQVWGGDSQMDSAAVRRYVWLLRKKLETDPANPKLIMTVRGFGYRLELGASGTEK</sequence>
<dbReference type="FunFam" id="3.40.50.2300:FF:000001">
    <property type="entry name" value="DNA-binding response regulator PhoB"/>
    <property type="match status" value="1"/>
</dbReference>
<name>A0A0P6Y4G9_9CHLR</name>
<keyword evidence="1 6" id="KW-0597">Phosphoprotein</keyword>
<dbReference type="InterPro" id="IPR039420">
    <property type="entry name" value="WalR-like"/>
</dbReference>
<evidence type="ECO:0000256" key="4">
    <source>
        <dbReference type="ARBA" id="ARBA00023125"/>
    </source>
</evidence>
<evidence type="ECO:0000313" key="11">
    <source>
        <dbReference type="Proteomes" id="UP000050417"/>
    </source>
</evidence>
<evidence type="ECO:0000259" key="9">
    <source>
        <dbReference type="PROSITE" id="PS51755"/>
    </source>
</evidence>
<dbReference type="SMART" id="SM00862">
    <property type="entry name" value="Trans_reg_C"/>
    <property type="match status" value="1"/>
</dbReference>
<reference evidence="10 11" key="1">
    <citation type="submission" date="2015-07" db="EMBL/GenBank/DDBJ databases">
        <title>Genome sequence of Ornatilinea apprima DSM 23815.</title>
        <authorList>
            <person name="Hemp J."/>
            <person name="Ward L.M."/>
            <person name="Pace L.A."/>
            <person name="Fischer W.W."/>
        </authorList>
    </citation>
    <scope>NUCLEOTIDE SEQUENCE [LARGE SCALE GENOMIC DNA]</scope>
    <source>
        <strain evidence="10 11">P3M-1</strain>
    </source>
</reference>
<dbReference type="GO" id="GO:0000976">
    <property type="term" value="F:transcription cis-regulatory region binding"/>
    <property type="evidence" value="ECO:0007669"/>
    <property type="project" value="TreeGrafter"/>
</dbReference>
<dbReference type="PANTHER" id="PTHR48111">
    <property type="entry name" value="REGULATOR OF RPOS"/>
    <property type="match status" value="1"/>
</dbReference>
<dbReference type="CDD" id="cd00383">
    <property type="entry name" value="trans_reg_C"/>
    <property type="match status" value="1"/>
</dbReference>
<dbReference type="PROSITE" id="PS50110">
    <property type="entry name" value="RESPONSE_REGULATORY"/>
    <property type="match status" value="1"/>
</dbReference>
<evidence type="ECO:0000256" key="1">
    <source>
        <dbReference type="ARBA" id="ARBA00022553"/>
    </source>
</evidence>